<dbReference type="PANTHER" id="PTHR47129:SF1">
    <property type="entry name" value="NMRA-LIKE DOMAIN-CONTAINING PROTEIN"/>
    <property type="match status" value="1"/>
</dbReference>
<organism evidence="2 3">
    <name type="scientific">Endobacterium cereale</name>
    <dbReference type="NCBI Taxonomy" id="2663029"/>
    <lineage>
        <taxon>Bacteria</taxon>
        <taxon>Pseudomonadati</taxon>
        <taxon>Pseudomonadota</taxon>
        <taxon>Alphaproteobacteria</taxon>
        <taxon>Hyphomicrobiales</taxon>
        <taxon>Rhizobiaceae</taxon>
        <taxon>Endobacterium</taxon>
    </lineage>
</organism>
<dbReference type="PANTHER" id="PTHR47129">
    <property type="entry name" value="QUINONE OXIDOREDUCTASE 2"/>
    <property type="match status" value="1"/>
</dbReference>
<dbReference type="Gene3D" id="3.90.25.10">
    <property type="entry name" value="UDP-galactose 4-epimerase, domain 1"/>
    <property type="match status" value="1"/>
</dbReference>
<accession>A0A6A8ABI1</accession>
<evidence type="ECO:0000313" key="2">
    <source>
        <dbReference type="EMBL" id="MQY47257.1"/>
    </source>
</evidence>
<dbReference type="CDD" id="cd05269">
    <property type="entry name" value="TMR_SDR_a"/>
    <property type="match status" value="1"/>
</dbReference>
<comment type="caution">
    <text evidence="2">The sequence shown here is derived from an EMBL/GenBank/DDBJ whole genome shotgun (WGS) entry which is preliminary data.</text>
</comment>
<dbReference type="InterPro" id="IPR052718">
    <property type="entry name" value="NmrA-type_oxidoreductase"/>
</dbReference>
<protein>
    <submittedName>
        <fullName evidence="2">NAD(P)H-binding protein</fullName>
    </submittedName>
</protein>
<dbReference type="SUPFAM" id="SSF51735">
    <property type="entry name" value="NAD(P)-binding Rossmann-fold domains"/>
    <property type="match status" value="1"/>
</dbReference>
<keyword evidence="3" id="KW-1185">Reference proteome</keyword>
<sequence>MAKLLVTGANGKLGRAVIRHLLETSNVSASDIVAASRDRSKLADLADLGVETRQADFADPAGLEAAFASIDRVLIISTDELAVPGARLRQHTNAVTAAKKAGVGHVFYTSMPSPDKSLVSFAPDHLGTEEAIKASGLNYTILRNAWYHDNYMMSMPHNLEGGKWFTATGDGKVANISRDDCARAAAAALANPPAGNQTLTLTGSVSLNADQIAETVSKAAGKPLEVVQVNGEQLAAGMGAAGLPDFVVRMLASADANVAAGNFDLVTGDFTALTGREPQSLQAFFEENRTALAG</sequence>
<dbReference type="RefSeq" id="WP_153354728.1">
    <property type="nucleotide sequence ID" value="NZ_JAYKOO010000001.1"/>
</dbReference>
<gene>
    <name evidence="2" type="ORF">GAO09_14555</name>
</gene>
<dbReference type="Proteomes" id="UP000435138">
    <property type="component" value="Unassembled WGS sequence"/>
</dbReference>
<dbReference type="InterPro" id="IPR008030">
    <property type="entry name" value="NmrA-like"/>
</dbReference>
<dbReference type="Gene3D" id="3.40.50.720">
    <property type="entry name" value="NAD(P)-binding Rossmann-like Domain"/>
    <property type="match status" value="1"/>
</dbReference>
<dbReference type="EMBL" id="WIXI01000044">
    <property type="protein sequence ID" value="MQY47257.1"/>
    <property type="molecule type" value="Genomic_DNA"/>
</dbReference>
<feature type="domain" description="NmrA-like" evidence="1">
    <location>
        <begin position="3"/>
        <end position="236"/>
    </location>
</feature>
<dbReference type="Pfam" id="PF05368">
    <property type="entry name" value="NmrA"/>
    <property type="match status" value="1"/>
</dbReference>
<reference evidence="2 3" key="1">
    <citation type="submission" date="2019-11" db="EMBL/GenBank/DDBJ databases">
        <title>Genome analysis of Rhizobacterium cereale a novel genus and species isolated from maize roots in North Spain.</title>
        <authorList>
            <person name="Menendez E."/>
            <person name="Flores-Felix J.D."/>
            <person name="Ramirez-Bahena M.-H."/>
            <person name="Igual J.M."/>
            <person name="Garcia-Fraile P."/>
            <person name="Peix A."/>
            <person name="Velazquez E."/>
        </authorList>
    </citation>
    <scope>NUCLEOTIDE SEQUENCE [LARGE SCALE GENOMIC DNA]</scope>
    <source>
        <strain evidence="2 3">RZME27</strain>
    </source>
</reference>
<proteinExistence type="predicted"/>
<name>A0A6A8ABI1_9HYPH</name>
<dbReference type="AlphaFoldDB" id="A0A6A8ABI1"/>
<evidence type="ECO:0000259" key="1">
    <source>
        <dbReference type="Pfam" id="PF05368"/>
    </source>
</evidence>
<evidence type="ECO:0000313" key="3">
    <source>
        <dbReference type="Proteomes" id="UP000435138"/>
    </source>
</evidence>
<dbReference type="InterPro" id="IPR036291">
    <property type="entry name" value="NAD(P)-bd_dom_sf"/>
</dbReference>